<sequence>MVMACMDLDAKLKLQLSFLAREGKIPVSYAHSVTVDLVVRVVRKDLMHQRVLLVEAHDSTPQIAGEHVPHSLPATEHKFEATVENDAQSNCGSSIQKYNETSDTQVNIFLSFDIVKLVNQMHQNRKKRGNVYVMVRVGCNDELAEPPTGAIDLVGSFNNQPRGTFALSRLSDRTSRPDFLHSWSFFEKFLFEGEERSYH</sequence>
<proteinExistence type="predicted"/>
<reference evidence="1 2" key="1">
    <citation type="journal article" date="2024" name="G3 (Bethesda)">
        <title>Genome assembly of Hibiscus sabdariffa L. provides insights into metabolisms of medicinal natural products.</title>
        <authorList>
            <person name="Kim T."/>
        </authorList>
    </citation>
    <scope>NUCLEOTIDE SEQUENCE [LARGE SCALE GENOMIC DNA]</scope>
    <source>
        <strain evidence="1">TK-2024</strain>
        <tissue evidence="1">Old leaves</tissue>
    </source>
</reference>
<dbReference type="Proteomes" id="UP001396334">
    <property type="component" value="Unassembled WGS sequence"/>
</dbReference>
<gene>
    <name evidence="1" type="ORF">V6N11_069314</name>
</gene>
<evidence type="ECO:0000313" key="1">
    <source>
        <dbReference type="EMBL" id="KAK8485899.1"/>
    </source>
</evidence>
<organism evidence="1 2">
    <name type="scientific">Hibiscus sabdariffa</name>
    <name type="common">roselle</name>
    <dbReference type="NCBI Taxonomy" id="183260"/>
    <lineage>
        <taxon>Eukaryota</taxon>
        <taxon>Viridiplantae</taxon>
        <taxon>Streptophyta</taxon>
        <taxon>Embryophyta</taxon>
        <taxon>Tracheophyta</taxon>
        <taxon>Spermatophyta</taxon>
        <taxon>Magnoliopsida</taxon>
        <taxon>eudicotyledons</taxon>
        <taxon>Gunneridae</taxon>
        <taxon>Pentapetalae</taxon>
        <taxon>rosids</taxon>
        <taxon>malvids</taxon>
        <taxon>Malvales</taxon>
        <taxon>Malvaceae</taxon>
        <taxon>Malvoideae</taxon>
        <taxon>Hibiscus</taxon>
    </lineage>
</organism>
<accession>A0ABR1ZZ40</accession>
<dbReference type="EMBL" id="JBBPBN010000472">
    <property type="protein sequence ID" value="KAK8485899.1"/>
    <property type="molecule type" value="Genomic_DNA"/>
</dbReference>
<name>A0ABR1ZZ40_9ROSI</name>
<evidence type="ECO:0000313" key="2">
    <source>
        <dbReference type="Proteomes" id="UP001396334"/>
    </source>
</evidence>
<protein>
    <submittedName>
        <fullName evidence="1">Uncharacterized protein</fullName>
    </submittedName>
</protein>
<keyword evidence="2" id="KW-1185">Reference proteome</keyword>
<comment type="caution">
    <text evidence="1">The sequence shown here is derived from an EMBL/GenBank/DDBJ whole genome shotgun (WGS) entry which is preliminary data.</text>
</comment>